<feature type="chain" id="PRO_5007049775" description="DUF3035 domain-containing protein" evidence="2">
    <location>
        <begin position="22"/>
        <end position="132"/>
    </location>
</feature>
<reference evidence="3 4" key="1">
    <citation type="submission" date="2016-01" db="EMBL/GenBank/DDBJ databases">
        <authorList>
            <person name="McClelland M."/>
            <person name="Jain A."/>
            <person name="Saraogi P."/>
            <person name="Mendelson R."/>
            <person name="Westerman R."/>
            <person name="SanMiguel P."/>
            <person name="Csonka L."/>
        </authorList>
    </citation>
    <scope>NUCLEOTIDE SEQUENCE [LARGE SCALE GENOMIC DNA]</scope>
    <source>
        <strain evidence="3 4">R-53146</strain>
    </source>
</reference>
<name>A0A0X3ANL5_9FLAO</name>
<dbReference type="PROSITE" id="PS51257">
    <property type="entry name" value="PROKAR_LIPOPROTEIN"/>
    <property type="match status" value="1"/>
</dbReference>
<keyword evidence="2" id="KW-0732">Signal</keyword>
<gene>
    <name evidence="3" type="ORF">Ga0061079_10459</name>
</gene>
<evidence type="ECO:0008006" key="5">
    <source>
        <dbReference type="Google" id="ProtNLM"/>
    </source>
</evidence>
<dbReference type="OrthoDB" id="1461969at2"/>
<dbReference type="Proteomes" id="UP000182761">
    <property type="component" value="Unassembled WGS sequence"/>
</dbReference>
<organism evidence="3 4">
    <name type="scientific">Apibacter mensalis</name>
    <dbReference type="NCBI Taxonomy" id="1586267"/>
    <lineage>
        <taxon>Bacteria</taxon>
        <taxon>Pseudomonadati</taxon>
        <taxon>Bacteroidota</taxon>
        <taxon>Flavobacteriia</taxon>
        <taxon>Flavobacteriales</taxon>
        <taxon>Weeksellaceae</taxon>
        <taxon>Apibacter</taxon>
    </lineage>
</organism>
<sequence length="132" mass="14529">MKKISISVLSLFLSLFIVSCSDDYNDIPMQKSFSADSATEATLINNTNTGENNSENQGNKLYKIDISGETAQNPVRKMDISGETAQNPVRRMDISGETAQNPVRKMDISGETAQNPVRRMDISGETAQIPVW</sequence>
<proteinExistence type="predicted"/>
<evidence type="ECO:0000313" key="4">
    <source>
        <dbReference type="Proteomes" id="UP000182761"/>
    </source>
</evidence>
<dbReference type="RefSeq" id="WP_055425159.1">
    <property type="nucleotide sequence ID" value="NZ_FCOR01000004.1"/>
</dbReference>
<evidence type="ECO:0000313" key="3">
    <source>
        <dbReference type="EMBL" id="CVK15941.1"/>
    </source>
</evidence>
<accession>A0A0X3ANL5</accession>
<evidence type="ECO:0000256" key="1">
    <source>
        <dbReference type="SAM" id="MobiDB-lite"/>
    </source>
</evidence>
<feature type="region of interest" description="Disordered" evidence="1">
    <location>
        <begin position="72"/>
        <end position="132"/>
    </location>
</feature>
<feature type="signal peptide" evidence="2">
    <location>
        <begin position="1"/>
        <end position="21"/>
    </location>
</feature>
<evidence type="ECO:0000256" key="2">
    <source>
        <dbReference type="SAM" id="SignalP"/>
    </source>
</evidence>
<keyword evidence="4" id="KW-1185">Reference proteome</keyword>
<protein>
    <recommendedName>
        <fullName evidence="5">DUF3035 domain-containing protein</fullName>
    </recommendedName>
</protein>
<dbReference type="AlphaFoldDB" id="A0A0X3ANL5"/>
<dbReference type="EMBL" id="FCOR01000004">
    <property type="protein sequence ID" value="CVK15941.1"/>
    <property type="molecule type" value="Genomic_DNA"/>
</dbReference>